<comment type="caution">
    <text evidence="5">The sequence shown here is derived from an EMBL/GenBank/DDBJ whole genome shotgun (WGS) entry which is preliminary data.</text>
</comment>
<dbReference type="InterPro" id="IPR019775">
    <property type="entry name" value="WD40_repeat_CS"/>
</dbReference>
<dbReference type="PANTHER" id="PTHR22840:SF12">
    <property type="entry name" value="WD REPEAT-CONTAINING PROTEIN 36"/>
    <property type="match status" value="1"/>
</dbReference>
<evidence type="ECO:0000256" key="2">
    <source>
        <dbReference type="ARBA" id="ARBA00022737"/>
    </source>
</evidence>
<feature type="domain" description="WDR36/Utp21 N-terminal" evidence="4">
    <location>
        <begin position="43"/>
        <end position="308"/>
    </location>
</feature>
<evidence type="ECO:0000259" key="4">
    <source>
        <dbReference type="Pfam" id="PF25171"/>
    </source>
</evidence>
<dbReference type="InterPro" id="IPR036322">
    <property type="entry name" value="WD40_repeat_dom_sf"/>
</dbReference>
<accession>A0ABQ9HAD3</accession>
<dbReference type="InterPro" id="IPR059157">
    <property type="entry name" value="WDR36-Utp21_N"/>
</dbReference>
<dbReference type="SMART" id="SM00320">
    <property type="entry name" value="WD40"/>
    <property type="match status" value="10"/>
</dbReference>
<sequence length="639" mass="70411">MYGVENHNDGMSKIYQGNRALGYVSNHVPLVVRYIHVRKENLVVTCVGRAFHTWGCAHFSLLSVSSQHPEDVSCLAADAFHVYTAAGGVVRAWRRGAEVKYEYPGHDHTVHLMLPFGAHLITVDEGGSLRVWDVKAAQLHAELSFSNDVFQVTALMHPSTYTNKVLLGSRQGTVELWNLRTCKRVHAFPGWESPVTVLEQAPAVDVVAVGLQSGRIVLHNLRYDTVVLELVQDWGPVTGISFRTDGHPVMVSGSPCGAIVLWDLEDRKVLSQLEKAHAGPVTGIACLPDEPLMLTSSPDNTLKMWIFDLPDGGARLLRMREGHSLPPTYIRFHGSNGHNILSSGGDSTVRIFSTLTETFNKCLGRASYNRKLSKKKGRSAPSSLNMPPIIAFTAETTREKEWDNIAAIHQGIPTVTTWSYDKLKMGDLKLLPKRFEDIMWKGQSKVSATCVCLSHCGNFVIIGYNSGHADRFNIQSGLHRGSYGNPQAHKGPVRGIASDSLNQVVVTGGNDCFVKFFHFNPTGPLVGKLTVEEPVDKFCCHRESGMLAIALEDHSIVVVDLDIRSIVRRFSGLSGAVTDIALSPDARWMVTASMDCTVRTWDLPSAQLVDCFQVRHPIPCCSFLRCSHSQLVSIFEKPA</sequence>
<dbReference type="PROSITE" id="PS50294">
    <property type="entry name" value="WD_REPEATS_REGION"/>
    <property type="match status" value="2"/>
</dbReference>
<dbReference type="Pfam" id="PF25171">
    <property type="entry name" value="Beta-prop_WDR36-Utp21_1st"/>
    <property type="match status" value="1"/>
</dbReference>
<dbReference type="SUPFAM" id="SSF50978">
    <property type="entry name" value="WD40 repeat-like"/>
    <property type="match status" value="1"/>
</dbReference>
<dbReference type="SUPFAM" id="SSF101908">
    <property type="entry name" value="Putative isomerase YbhE"/>
    <property type="match status" value="1"/>
</dbReference>
<evidence type="ECO:0000313" key="5">
    <source>
        <dbReference type="EMBL" id="KAJ8881265.1"/>
    </source>
</evidence>
<reference evidence="5 6" key="1">
    <citation type="submission" date="2023-02" db="EMBL/GenBank/DDBJ databases">
        <title>LHISI_Scaffold_Assembly.</title>
        <authorList>
            <person name="Stuart O.P."/>
            <person name="Cleave R."/>
            <person name="Magrath M.J.L."/>
            <person name="Mikheyev A.S."/>
        </authorList>
    </citation>
    <scope>NUCLEOTIDE SEQUENCE [LARGE SCALE GENOMIC DNA]</scope>
    <source>
        <strain evidence="5">Daus_M_001</strain>
        <tissue evidence="5">Leg muscle</tissue>
    </source>
</reference>
<keyword evidence="2" id="KW-0677">Repeat</keyword>
<dbReference type="EMBL" id="JARBHB010000006">
    <property type="protein sequence ID" value="KAJ8881265.1"/>
    <property type="molecule type" value="Genomic_DNA"/>
</dbReference>
<dbReference type="Proteomes" id="UP001159363">
    <property type="component" value="Chromosome 5"/>
</dbReference>
<keyword evidence="6" id="KW-1185">Reference proteome</keyword>
<feature type="repeat" description="WD" evidence="3">
    <location>
        <begin position="570"/>
        <end position="611"/>
    </location>
</feature>
<dbReference type="Gene3D" id="2.130.10.10">
    <property type="entry name" value="YVTN repeat-like/Quinoprotein amine dehydrogenase"/>
    <property type="match status" value="2"/>
</dbReference>
<evidence type="ECO:0000313" key="6">
    <source>
        <dbReference type="Proteomes" id="UP001159363"/>
    </source>
</evidence>
<dbReference type="Pfam" id="PF25168">
    <property type="entry name" value="Beta-prop_WDR36-Utp21_2nd"/>
    <property type="match status" value="1"/>
</dbReference>
<organism evidence="5 6">
    <name type="scientific">Dryococelus australis</name>
    <dbReference type="NCBI Taxonomy" id="614101"/>
    <lineage>
        <taxon>Eukaryota</taxon>
        <taxon>Metazoa</taxon>
        <taxon>Ecdysozoa</taxon>
        <taxon>Arthropoda</taxon>
        <taxon>Hexapoda</taxon>
        <taxon>Insecta</taxon>
        <taxon>Pterygota</taxon>
        <taxon>Neoptera</taxon>
        <taxon>Polyneoptera</taxon>
        <taxon>Phasmatodea</taxon>
        <taxon>Verophasmatodea</taxon>
        <taxon>Anareolatae</taxon>
        <taxon>Phasmatidae</taxon>
        <taxon>Eurycanthinae</taxon>
        <taxon>Dryococelus</taxon>
    </lineage>
</organism>
<proteinExistence type="predicted"/>
<feature type="repeat" description="WD" evidence="3">
    <location>
        <begin position="274"/>
        <end position="305"/>
    </location>
</feature>
<dbReference type="InterPro" id="IPR001680">
    <property type="entry name" value="WD40_rpt"/>
</dbReference>
<evidence type="ECO:0000256" key="1">
    <source>
        <dbReference type="ARBA" id="ARBA00022574"/>
    </source>
</evidence>
<dbReference type="PROSITE" id="PS50082">
    <property type="entry name" value="WD_REPEATS_2"/>
    <property type="match status" value="2"/>
</dbReference>
<dbReference type="PANTHER" id="PTHR22840">
    <property type="entry name" value="WD REPEAT-CONTAINING PROTEIN 36"/>
    <property type="match status" value="1"/>
</dbReference>
<gene>
    <name evidence="5" type="ORF">PR048_017741</name>
</gene>
<protein>
    <recommendedName>
        <fullName evidence="4">WDR36/Utp21 N-terminal domain-containing protein</fullName>
    </recommendedName>
</protein>
<keyword evidence="1 3" id="KW-0853">WD repeat</keyword>
<evidence type="ECO:0000256" key="3">
    <source>
        <dbReference type="PROSITE-ProRule" id="PRU00221"/>
    </source>
</evidence>
<dbReference type="PROSITE" id="PS00678">
    <property type="entry name" value="WD_REPEATS_1"/>
    <property type="match status" value="1"/>
</dbReference>
<dbReference type="InterPro" id="IPR015943">
    <property type="entry name" value="WD40/YVTN_repeat-like_dom_sf"/>
</dbReference>
<name>A0ABQ9HAD3_9NEOP</name>